<comment type="caution">
    <text evidence="1">The sequence shown here is derived from an EMBL/GenBank/DDBJ whole genome shotgun (WGS) entry which is preliminary data.</text>
</comment>
<proteinExistence type="predicted"/>
<dbReference type="AlphaFoldDB" id="A0A9N8VLX5"/>
<accession>A0A9N8VLX5</accession>
<organism evidence="1 2">
    <name type="scientific">Dentiscutata erythropus</name>
    <dbReference type="NCBI Taxonomy" id="1348616"/>
    <lineage>
        <taxon>Eukaryota</taxon>
        <taxon>Fungi</taxon>
        <taxon>Fungi incertae sedis</taxon>
        <taxon>Mucoromycota</taxon>
        <taxon>Glomeromycotina</taxon>
        <taxon>Glomeromycetes</taxon>
        <taxon>Diversisporales</taxon>
        <taxon>Gigasporaceae</taxon>
        <taxon>Dentiscutata</taxon>
    </lineage>
</organism>
<reference evidence="1" key="1">
    <citation type="submission" date="2021-06" db="EMBL/GenBank/DDBJ databases">
        <authorList>
            <person name="Kallberg Y."/>
            <person name="Tangrot J."/>
            <person name="Rosling A."/>
        </authorList>
    </citation>
    <scope>NUCLEOTIDE SEQUENCE</scope>
    <source>
        <strain evidence="1">MA453B</strain>
    </source>
</reference>
<evidence type="ECO:0000313" key="2">
    <source>
        <dbReference type="Proteomes" id="UP000789405"/>
    </source>
</evidence>
<name>A0A9N8VLX5_9GLOM</name>
<protein>
    <submittedName>
        <fullName evidence="1">2327_t:CDS:1</fullName>
    </submittedName>
</protein>
<dbReference type="Proteomes" id="UP000789405">
    <property type="component" value="Unassembled WGS sequence"/>
</dbReference>
<evidence type="ECO:0000313" key="1">
    <source>
        <dbReference type="EMBL" id="CAG8459927.1"/>
    </source>
</evidence>
<keyword evidence="2" id="KW-1185">Reference proteome</keyword>
<gene>
    <name evidence="1" type="ORF">DERYTH_LOCUS956</name>
</gene>
<sequence>MYGVISNKCSFYVHVLFRANALSTYLLNARKSRYTPLRRVLRSYSKFIDSTILQKATILEEYYELLEGYAKRYFRHSVLKFRRKKISKIDNLKSK</sequence>
<dbReference type="EMBL" id="CAJVPY010000238">
    <property type="protein sequence ID" value="CAG8459927.1"/>
    <property type="molecule type" value="Genomic_DNA"/>
</dbReference>